<feature type="binding site" evidence="8">
    <location>
        <position position="258"/>
    </location>
    <ligand>
        <name>Mn(2+)</name>
        <dbReference type="ChEBI" id="CHEBI:29035"/>
        <label>1</label>
    </ligand>
</feature>
<comment type="caution">
    <text evidence="10">The sequence shown here is derived from an EMBL/GenBank/DDBJ whole genome shotgun (WGS) entry which is preliminary data.</text>
</comment>
<keyword evidence="8" id="KW-0464">Manganese</keyword>
<gene>
    <name evidence="8" type="primary">pepA</name>
    <name evidence="10" type="ORF">EYB53_017540</name>
</gene>
<evidence type="ECO:0000256" key="3">
    <source>
        <dbReference type="ARBA" id="ARBA00009528"/>
    </source>
</evidence>
<feature type="domain" description="Cytosol aminopeptidase" evidence="9">
    <location>
        <begin position="333"/>
        <end position="340"/>
    </location>
</feature>
<dbReference type="CDD" id="cd00433">
    <property type="entry name" value="Peptidase_M17"/>
    <property type="match status" value="1"/>
</dbReference>
<dbReference type="EC" id="3.4.11.1" evidence="8"/>
<evidence type="ECO:0000256" key="4">
    <source>
        <dbReference type="ARBA" id="ARBA00022438"/>
    </source>
</evidence>
<evidence type="ECO:0000256" key="7">
    <source>
        <dbReference type="ARBA" id="ARBA00049972"/>
    </source>
</evidence>
<dbReference type="SUPFAM" id="SSF53187">
    <property type="entry name" value="Zn-dependent exopeptidases"/>
    <property type="match status" value="1"/>
</dbReference>
<dbReference type="InterPro" id="IPR011356">
    <property type="entry name" value="Leucine_aapep/pepB"/>
</dbReference>
<evidence type="ECO:0000256" key="1">
    <source>
        <dbReference type="ARBA" id="ARBA00000135"/>
    </source>
</evidence>
<keyword evidence="6 8" id="KW-0378">Hydrolase</keyword>
<dbReference type="EMBL" id="SIJK02000035">
    <property type="protein sequence ID" value="MBP1467520.1"/>
    <property type="molecule type" value="Genomic_DNA"/>
</dbReference>
<dbReference type="NCBIfam" id="NF002083">
    <property type="entry name" value="PRK00913.3-5"/>
    <property type="match status" value="1"/>
</dbReference>
<comment type="cofactor">
    <cofactor evidence="8">
        <name>Mn(2+)</name>
        <dbReference type="ChEBI" id="CHEBI:29035"/>
    </cofactor>
    <text evidence="8">Binds 2 manganese ions per subunit.</text>
</comment>
<dbReference type="Gene3D" id="3.40.220.10">
    <property type="entry name" value="Leucine Aminopeptidase, subunit E, domain 1"/>
    <property type="match status" value="1"/>
</dbReference>
<dbReference type="SUPFAM" id="SSF52949">
    <property type="entry name" value="Macro domain-like"/>
    <property type="match status" value="1"/>
</dbReference>
<keyword evidence="8" id="KW-0479">Metal-binding</keyword>
<feature type="active site" evidence="8">
    <location>
        <position position="265"/>
    </location>
</feature>
<accession>A0ABS4DDK7</accession>
<evidence type="ECO:0000256" key="6">
    <source>
        <dbReference type="ARBA" id="ARBA00022801"/>
    </source>
</evidence>
<dbReference type="NCBIfam" id="NF002074">
    <property type="entry name" value="PRK00913.1-4"/>
    <property type="match status" value="1"/>
</dbReference>
<dbReference type="RefSeq" id="WP_135479714.1">
    <property type="nucleotide sequence ID" value="NZ_SIJK02000035.1"/>
</dbReference>
<dbReference type="Pfam" id="PF00883">
    <property type="entry name" value="Peptidase_M17"/>
    <property type="match status" value="1"/>
</dbReference>
<dbReference type="HAMAP" id="MF_00181">
    <property type="entry name" value="Cytosol_peptidase_M17"/>
    <property type="match status" value="1"/>
</dbReference>
<comment type="catalytic activity">
    <reaction evidence="2 8">
        <text>Release of an N-terminal amino acid, preferentially leucine, but not glutamic or aspartic acids.</text>
        <dbReference type="EC" id="3.4.11.10"/>
    </reaction>
</comment>
<comment type="similarity">
    <text evidence="3 8">Belongs to the peptidase M17 family.</text>
</comment>
<dbReference type="InterPro" id="IPR000819">
    <property type="entry name" value="Peptidase_M17_C"/>
</dbReference>
<evidence type="ECO:0000259" key="9">
    <source>
        <dbReference type="PROSITE" id="PS00631"/>
    </source>
</evidence>
<protein>
    <recommendedName>
        <fullName evidence="8">Probable cytosol aminopeptidase</fullName>
        <ecNumber evidence="8">3.4.11.1</ecNumber>
    </recommendedName>
    <alternativeName>
        <fullName evidence="8">Leucine aminopeptidase</fullName>
        <shortName evidence="8">LAP</shortName>
        <ecNumber evidence="8">3.4.11.10</ecNumber>
    </alternativeName>
    <alternativeName>
        <fullName evidence="8">Leucyl aminopeptidase</fullName>
    </alternativeName>
</protein>
<feature type="binding site" evidence="8">
    <location>
        <position position="335"/>
    </location>
    <ligand>
        <name>Mn(2+)</name>
        <dbReference type="ChEBI" id="CHEBI:29035"/>
        <label>1</label>
    </ligand>
</feature>
<dbReference type="GO" id="GO:0004177">
    <property type="term" value="F:aminopeptidase activity"/>
    <property type="evidence" value="ECO:0007669"/>
    <property type="project" value="UniProtKB-KW"/>
</dbReference>
<reference evidence="10 11" key="1">
    <citation type="submission" date="2021-03" db="EMBL/GenBank/DDBJ databases">
        <authorList>
            <person name="Grouzdev D.S."/>
        </authorList>
    </citation>
    <scope>NUCLEOTIDE SEQUENCE [LARGE SCALE GENOMIC DNA]</scope>
    <source>
        <strain evidence="10 11">M50-1</strain>
    </source>
</reference>
<comment type="function">
    <text evidence="7 8">Presumably involved in the processing and regular turnover of intracellular proteins. Catalyzes the removal of unsubstituted N-terminal amino acids from various peptides.</text>
</comment>
<dbReference type="PANTHER" id="PTHR11963">
    <property type="entry name" value="LEUCINE AMINOPEPTIDASE-RELATED"/>
    <property type="match status" value="1"/>
</dbReference>
<sequence length="488" mass="50903">MKMMLTTGNVLNEAADLAILACLEDVPLAEAVAGLIEAADFSGKTGQTRLLYPRGAVLPKRLLLLGLGPADKLTAETLRRAAANAVRQARDLQVASVAFGLNDQLELAPALIGQALAEGAELGAYRYLRYKTGLKPEQTFAVEAMTLVTPGATDAMQAGVAVGQTIAGGVMLARNLVNTPPGVLTPAALADQAIALGERTGVAVTIFDKARLTEEGFGGLLAVGQGSANEPRLIVMEYGKAAEGRPTICLVGKGLTFDSGGLSLKPADAMTTMKSDMGGSAAVLGAMQVIAELQLPLHVVGLVPSAENMPSSTSYRPDDVLTTLSGKTIEVLNTDAEGRIVLADALFYAQRYNPAAIIELSTLTGAIVVALGSHATGMMGTNQELADAIKQAGETTGERVWQLPLWEEYHEMIKSEIADLKNIGGRQAGSITAGAFLAAFVGDYPFVHLDIAGTAYAEKPARPYDVAGGTGVGVRLLTEFLRQYTHGV</sequence>
<dbReference type="Gene3D" id="3.40.630.10">
    <property type="entry name" value="Zn peptidases"/>
    <property type="match status" value="1"/>
</dbReference>
<name>A0ABS4DDK7_9CHLR</name>
<dbReference type="Proteomes" id="UP001193081">
    <property type="component" value="Unassembled WGS sequence"/>
</dbReference>
<keyword evidence="8" id="KW-0963">Cytoplasm</keyword>
<feature type="active site" evidence="8">
    <location>
        <position position="339"/>
    </location>
</feature>
<feature type="binding site" evidence="8">
    <location>
        <position position="337"/>
    </location>
    <ligand>
        <name>Mn(2+)</name>
        <dbReference type="ChEBI" id="CHEBI:29035"/>
        <label>2</label>
    </ligand>
</feature>
<evidence type="ECO:0000313" key="11">
    <source>
        <dbReference type="Proteomes" id="UP001193081"/>
    </source>
</evidence>
<dbReference type="Pfam" id="PF02789">
    <property type="entry name" value="Peptidase_M17_N"/>
    <property type="match status" value="1"/>
</dbReference>
<dbReference type="InterPro" id="IPR023042">
    <property type="entry name" value="Peptidase_M17_leu_NH2_pept"/>
</dbReference>
<evidence type="ECO:0000256" key="2">
    <source>
        <dbReference type="ARBA" id="ARBA00000967"/>
    </source>
</evidence>
<keyword evidence="4 8" id="KW-0031">Aminopeptidase</keyword>
<evidence type="ECO:0000313" key="10">
    <source>
        <dbReference type="EMBL" id="MBP1467520.1"/>
    </source>
</evidence>
<feature type="binding site" evidence="8">
    <location>
        <position position="276"/>
    </location>
    <ligand>
        <name>Mn(2+)</name>
        <dbReference type="ChEBI" id="CHEBI:29035"/>
        <label>2</label>
    </ligand>
</feature>
<dbReference type="PANTHER" id="PTHR11963:SF23">
    <property type="entry name" value="CYTOSOL AMINOPEPTIDASE"/>
    <property type="match status" value="1"/>
</dbReference>
<evidence type="ECO:0000256" key="8">
    <source>
        <dbReference type="HAMAP-Rule" id="MF_00181"/>
    </source>
</evidence>
<dbReference type="PROSITE" id="PS00631">
    <property type="entry name" value="CYTOSOL_AP"/>
    <property type="match status" value="1"/>
</dbReference>
<dbReference type="InterPro" id="IPR043472">
    <property type="entry name" value="Macro_dom-like"/>
</dbReference>
<dbReference type="PRINTS" id="PR00481">
    <property type="entry name" value="LAMNOPPTDASE"/>
</dbReference>
<feature type="binding site" evidence="8">
    <location>
        <position position="258"/>
    </location>
    <ligand>
        <name>Mn(2+)</name>
        <dbReference type="ChEBI" id="CHEBI:29035"/>
        <label>2</label>
    </ligand>
</feature>
<keyword evidence="5 8" id="KW-0645">Protease</keyword>
<dbReference type="InterPro" id="IPR008283">
    <property type="entry name" value="Peptidase_M17_N"/>
</dbReference>
<comment type="catalytic activity">
    <reaction evidence="1 8">
        <text>Release of an N-terminal amino acid, Xaa-|-Yaa-, in which Xaa is preferably Leu, but may be other amino acids including Pro although not Arg or Lys, and Yaa may be Pro. Amino acid amides and methyl esters are also readily hydrolyzed, but rates on arylamides are exceedingly low.</text>
        <dbReference type="EC" id="3.4.11.1"/>
    </reaction>
</comment>
<organism evidence="10 11">
    <name type="scientific">Candidatus Chloroploca mongolica</name>
    <dbReference type="NCBI Taxonomy" id="2528176"/>
    <lineage>
        <taxon>Bacteria</taxon>
        <taxon>Bacillati</taxon>
        <taxon>Chloroflexota</taxon>
        <taxon>Chloroflexia</taxon>
        <taxon>Chloroflexales</taxon>
        <taxon>Chloroflexineae</taxon>
        <taxon>Oscillochloridaceae</taxon>
        <taxon>Candidatus Chloroploca</taxon>
    </lineage>
</organism>
<dbReference type="NCBIfam" id="NF002073">
    <property type="entry name" value="PRK00913.1-2"/>
    <property type="match status" value="1"/>
</dbReference>
<feature type="binding site" evidence="8">
    <location>
        <position position="337"/>
    </location>
    <ligand>
        <name>Mn(2+)</name>
        <dbReference type="ChEBI" id="CHEBI:29035"/>
        <label>1</label>
    </ligand>
</feature>
<keyword evidence="11" id="KW-1185">Reference proteome</keyword>
<feature type="binding site" evidence="8">
    <location>
        <position position="253"/>
    </location>
    <ligand>
        <name>Mn(2+)</name>
        <dbReference type="ChEBI" id="CHEBI:29035"/>
        <label>2</label>
    </ligand>
</feature>
<proteinExistence type="inferred from homology"/>
<comment type="subcellular location">
    <subcellularLocation>
        <location evidence="8">Cytoplasm</location>
    </subcellularLocation>
</comment>
<dbReference type="EC" id="3.4.11.10" evidence="8"/>
<evidence type="ECO:0000256" key="5">
    <source>
        <dbReference type="ARBA" id="ARBA00022670"/>
    </source>
</evidence>